<dbReference type="EMBL" id="CP124755">
    <property type="protein sequence ID" value="WGZ89889.1"/>
    <property type="molecule type" value="Genomic_DNA"/>
</dbReference>
<proteinExistence type="predicted"/>
<sequence length="86" mass="9864">MPNAMTEHSKRLRSETAKARRARLRDLSAVLLETDDNAKLEALRAWYGKDKPATLNDTVKRLIREAYKLLPPEAKIKANQTELFSK</sequence>
<reference evidence="1" key="2">
    <citation type="submission" date="2023-04" db="EMBL/GenBank/DDBJ databases">
        <authorList>
            <person name="Beletskiy A.V."/>
            <person name="Mardanov A.V."/>
            <person name="Ravin N.V."/>
        </authorList>
    </citation>
    <scope>NUCLEOTIDE SEQUENCE</scope>
    <source>
        <strain evidence="1">GKL-01</strain>
    </source>
</reference>
<dbReference type="KEGG" id="tdu:QJT80_10275"/>
<dbReference type="Proteomes" id="UP001300672">
    <property type="component" value="Chromosome"/>
</dbReference>
<reference evidence="1" key="1">
    <citation type="journal article" date="2023" name="Int. J. Mol. Sci.">
        <title>Metagenomics Revealed a New Genus 'Candidatus Thiocaldithrix dubininis' gen. nov., sp. nov. and a New Species 'Candidatus Thiothrix putei' sp. nov. in the Family Thiotrichaceae, Some Members of Which Have Traits of Both Na+- and H+-Motive Energetics.</title>
        <authorList>
            <person name="Ravin N.V."/>
            <person name="Muntyan M.S."/>
            <person name="Smolyakov D.D."/>
            <person name="Rudenko T.S."/>
            <person name="Beletsky A.V."/>
            <person name="Mardanov A.V."/>
            <person name="Grabovich M.Y."/>
        </authorList>
    </citation>
    <scope>NUCLEOTIDE SEQUENCE</scope>
    <source>
        <strain evidence="1">GKL-01</strain>
    </source>
</reference>
<evidence type="ECO:0000313" key="1">
    <source>
        <dbReference type="EMBL" id="WGZ89889.1"/>
    </source>
</evidence>
<name>A0AA95H6G2_9GAMM</name>
<dbReference type="AlphaFoldDB" id="A0AA95H6G2"/>
<accession>A0AA95H6G2</accession>
<protein>
    <submittedName>
        <fullName evidence="1">Uncharacterized protein</fullName>
    </submittedName>
</protein>
<gene>
    <name evidence="1" type="ORF">QJT80_10275</name>
</gene>
<organism evidence="1">
    <name type="scientific">Candidatus Thiocaldithrix dubininis</name>
    <dbReference type="NCBI Taxonomy" id="3080823"/>
    <lineage>
        <taxon>Bacteria</taxon>
        <taxon>Pseudomonadati</taxon>
        <taxon>Pseudomonadota</taxon>
        <taxon>Gammaproteobacteria</taxon>
        <taxon>Thiotrichales</taxon>
        <taxon>Thiotrichaceae</taxon>
        <taxon>Candidatus Thiocaldithrix</taxon>
    </lineage>
</organism>